<keyword evidence="3" id="KW-1185">Reference proteome</keyword>
<protein>
    <submittedName>
        <fullName evidence="2">Cell morphogenesis protein N-terminal</fullName>
    </submittedName>
</protein>
<evidence type="ECO:0000259" key="1">
    <source>
        <dbReference type="Pfam" id="PF14222"/>
    </source>
</evidence>
<dbReference type="AlphaFoldDB" id="A0A9P7DH82"/>
<sequence>MMSKPRYWHIAYPLAVTSLCVAPHQYFLCNWTACFEYGLSKMKVQIQLEKLHRIPVLNGIVRLIWTYLYRCQEPLATSTTKLDSLLKHIFPAGRSSIFHHEEHLEPFICIVHFILSRYFDYGLGFCMDLLQEAVVNS</sequence>
<proteinExistence type="predicted"/>
<feature type="non-terminal residue" evidence="2">
    <location>
        <position position="137"/>
    </location>
</feature>
<dbReference type="Pfam" id="PF14222">
    <property type="entry name" value="MOR2-PAG1_N"/>
    <property type="match status" value="1"/>
</dbReference>
<dbReference type="PANTHER" id="PTHR12295">
    <property type="entry name" value="FURRY-RELATED"/>
    <property type="match status" value="1"/>
</dbReference>
<dbReference type="GO" id="GO:0030427">
    <property type="term" value="C:site of polarized growth"/>
    <property type="evidence" value="ECO:0007669"/>
    <property type="project" value="TreeGrafter"/>
</dbReference>
<dbReference type="InterPro" id="IPR039867">
    <property type="entry name" value="Furry/Tao3/Mor2"/>
</dbReference>
<dbReference type="GeneID" id="64602359"/>
<organism evidence="2 3">
    <name type="scientific">Suillus plorans</name>
    <dbReference type="NCBI Taxonomy" id="116603"/>
    <lineage>
        <taxon>Eukaryota</taxon>
        <taxon>Fungi</taxon>
        <taxon>Dikarya</taxon>
        <taxon>Basidiomycota</taxon>
        <taxon>Agaricomycotina</taxon>
        <taxon>Agaricomycetes</taxon>
        <taxon>Agaricomycetidae</taxon>
        <taxon>Boletales</taxon>
        <taxon>Suillineae</taxon>
        <taxon>Suillaceae</taxon>
        <taxon>Suillus</taxon>
    </lineage>
</organism>
<reference evidence="2" key="1">
    <citation type="journal article" date="2020" name="New Phytol.">
        <title>Comparative genomics reveals dynamic genome evolution in host specialist ectomycorrhizal fungi.</title>
        <authorList>
            <person name="Lofgren L.A."/>
            <person name="Nguyen N.H."/>
            <person name="Vilgalys R."/>
            <person name="Ruytinx J."/>
            <person name="Liao H.L."/>
            <person name="Branco S."/>
            <person name="Kuo A."/>
            <person name="LaButti K."/>
            <person name="Lipzen A."/>
            <person name="Andreopoulos W."/>
            <person name="Pangilinan J."/>
            <person name="Riley R."/>
            <person name="Hundley H."/>
            <person name="Na H."/>
            <person name="Barry K."/>
            <person name="Grigoriev I.V."/>
            <person name="Stajich J.E."/>
            <person name="Kennedy P.G."/>
        </authorList>
    </citation>
    <scope>NUCLEOTIDE SEQUENCE</scope>
    <source>
        <strain evidence="2">S12</strain>
    </source>
</reference>
<dbReference type="OrthoDB" id="6287725at2759"/>
<evidence type="ECO:0000313" key="3">
    <source>
        <dbReference type="Proteomes" id="UP000719766"/>
    </source>
</evidence>
<accession>A0A9P7DH82</accession>
<evidence type="ECO:0000313" key="2">
    <source>
        <dbReference type="EMBL" id="KAG1793358.1"/>
    </source>
</evidence>
<dbReference type="EMBL" id="JABBWE010000031">
    <property type="protein sequence ID" value="KAG1793358.1"/>
    <property type="molecule type" value="Genomic_DNA"/>
</dbReference>
<dbReference type="PANTHER" id="PTHR12295:SF30">
    <property type="entry name" value="PROTEIN FURRY"/>
    <property type="match status" value="1"/>
</dbReference>
<dbReference type="RefSeq" id="XP_041159814.1">
    <property type="nucleotide sequence ID" value="XM_041308595.1"/>
</dbReference>
<dbReference type="Proteomes" id="UP000719766">
    <property type="component" value="Unassembled WGS sequence"/>
</dbReference>
<feature type="domain" description="Cell morphogenesis protein N-terminal" evidence="1">
    <location>
        <begin position="1"/>
        <end position="133"/>
    </location>
</feature>
<name>A0A9P7DH82_9AGAM</name>
<dbReference type="InterPro" id="IPR025614">
    <property type="entry name" value="Cell_morpho_N"/>
</dbReference>
<gene>
    <name evidence="2" type="ORF">HD556DRAFT_1479446</name>
</gene>
<dbReference type="GO" id="GO:0000902">
    <property type="term" value="P:cell morphogenesis"/>
    <property type="evidence" value="ECO:0007669"/>
    <property type="project" value="InterPro"/>
</dbReference>
<dbReference type="GO" id="GO:0005938">
    <property type="term" value="C:cell cortex"/>
    <property type="evidence" value="ECO:0007669"/>
    <property type="project" value="TreeGrafter"/>
</dbReference>
<comment type="caution">
    <text evidence="2">The sequence shown here is derived from an EMBL/GenBank/DDBJ whole genome shotgun (WGS) entry which is preliminary data.</text>
</comment>